<dbReference type="GO" id="GO:0005634">
    <property type="term" value="C:nucleus"/>
    <property type="evidence" value="ECO:0007669"/>
    <property type="project" value="UniProtKB-SubCell"/>
</dbReference>
<dbReference type="CDD" id="cd10017">
    <property type="entry name" value="B3_DNA"/>
    <property type="match status" value="1"/>
</dbReference>
<dbReference type="GO" id="GO:0003677">
    <property type="term" value="F:DNA binding"/>
    <property type="evidence" value="ECO:0007669"/>
    <property type="project" value="UniProtKB-KW"/>
</dbReference>
<keyword evidence="3" id="KW-0238">DNA-binding</keyword>
<dbReference type="Pfam" id="PF02362">
    <property type="entry name" value="B3"/>
    <property type="match status" value="1"/>
</dbReference>
<dbReference type="InterPro" id="IPR015300">
    <property type="entry name" value="DNA-bd_pseudobarrel_sf"/>
</dbReference>
<dbReference type="InterPro" id="IPR003340">
    <property type="entry name" value="B3_DNA-bd"/>
</dbReference>
<keyword evidence="2" id="KW-0805">Transcription regulation</keyword>
<sequence>MDSSCRRCEWRAEKAYKDLDDRQKYFLVPMKGDFQQAITIPGKLLERLKGEIPAQITLGTRNRNSSTIGVAKYPDKVVFSAGWATFVDTYDLHIDGSMMFRYTGDSQFHVIIFDQFGCEEPLSVLEDYACLPPRDPERHIDATGTMKCCQNCKELDEYKYHSLDNEEKYFLVSVKGDFRHEMTVPEEYARYFRGEFPGEIKLETRNGYSYPAGVAK</sequence>
<proteinExistence type="predicted"/>
<dbReference type="AlphaFoldDB" id="A0A0A9CIX3"/>
<dbReference type="PANTHER" id="PTHR31391:SF132">
    <property type="entry name" value="TF-B3 DOMAIN-CONTAINING PROTEIN"/>
    <property type="match status" value="1"/>
</dbReference>
<evidence type="ECO:0000259" key="6">
    <source>
        <dbReference type="Pfam" id="PF02362"/>
    </source>
</evidence>
<comment type="subcellular location">
    <subcellularLocation>
        <location evidence="1">Nucleus</location>
    </subcellularLocation>
</comment>
<dbReference type="InterPro" id="IPR044837">
    <property type="entry name" value="REM16-like"/>
</dbReference>
<evidence type="ECO:0000256" key="3">
    <source>
        <dbReference type="ARBA" id="ARBA00023125"/>
    </source>
</evidence>
<dbReference type="EMBL" id="GBRH01221656">
    <property type="protein sequence ID" value="JAD76239.1"/>
    <property type="molecule type" value="Transcribed_RNA"/>
</dbReference>
<keyword evidence="5" id="KW-0539">Nucleus</keyword>
<feature type="domain" description="TF-B3" evidence="6">
    <location>
        <begin position="34"/>
        <end position="114"/>
    </location>
</feature>
<protein>
    <recommendedName>
        <fullName evidence="6">TF-B3 domain-containing protein</fullName>
    </recommendedName>
</protein>
<evidence type="ECO:0000313" key="7">
    <source>
        <dbReference type="EMBL" id="JAD76239.1"/>
    </source>
</evidence>
<dbReference type="Gene3D" id="2.40.330.10">
    <property type="entry name" value="DNA-binding pseudobarrel domain"/>
    <property type="match status" value="1"/>
</dbReference>
<evidence type="ECO:0000256" key="2">
    <source>
        <dbReference type="ARBA" id="ARBA00023015"/>
    </source>
</evidence>
<dbReference type="PANTHER" id="PTHR31391">
    <property type="entry name" value="B3 DOMAIN-CONTAINING PROTEIN OS11G0197600-RELATED"/>
    <property type="match status" value="1"/>
</dbReference>
<dbReference type="SUPFAM" id="SSF101936">
    <property type="entry name" value="DNA-binding pseudobarrel domain"/>
    <property type="match status" value="1"/>
</dbReference>
<evidence type="ECO:0000256" key="4">
    <source>
        <dbReference type="ARBA" id="ARBA00023163"/>
    </source>
</evidence>
<evidence type="ECO:0000256" key="1">
    <source>
        <dbReference type="ARBA" id="ARBA00004123"/>
    </source>
</evidence>
<reference evidence="7" key="1">
    <citation type="submission" date="2014-09" db="EMBL/GenBank/DDBJ databases">
        <authorList>
            <person name="Magalhaes I.L.F."/>
            <person name="Oliveira U."/>
            <person name="Santos F.R."/>
            <person name="Vidigal T.H.D.A."/>
            <person name="Brescovit A.D."/>
            <person name="Santos A.J."/>
        </authorList>
    </citation>
    <scope>NUCLEOTIDE SEQUENCE</scope>
    <source>
        <tissue evidence="7">Shoot tissue taken approximately 20 cm above the soil surface</tissue>
    </source>
</reference>
<organism evidence="7">
    <name type="scientific">Arundo donax</name>
    <name type="common">Giant reed</name>
    <name type="synonym">Donax arundinaceus</name>
    <dbReference type="NCBI Taxonomy" id="35708"/>
    <lineage>
        <taxon>Eukaryota</taxon>
        <taxon>Viridiplantae</taxon>
        <taxon>Streptophyta</taxon>
        <taxon>Embryophyta</taxon>
        <taxon>Tracheophyta</taxon>
        <taxon>Spermatophyta</taxon>
        <taxon>Magnoliopsida</taxon>
        <taxon>Liliopsida</taxon>
        <taxon>Poales</taxon>
        <taxon>Poaceae</taxon>
        <taxon>PACMAD clade</taxon>
        <taxon>Arundinoideae</taxon>
        <taxon>Arundineae</taxon>
        <taxon>Arundo</taxon>
    </lineage>
</organism>
<accession>A0A0A9CIX3</accession>
<reference evidence="7" key="2">
    <citation type="journal article" date="2015" name="Data Brief">
        <title>Shoot transcriptome of the giant reed, Arundo donax.</title>
        <authorList>
            <person name="Barrero R.A."/>
            <person name="Guerrero F.D."/>
            <person name="Moolhuijzen P."/>
            <person name="Goolsby J.A."/>
            <person name="Tidwell J."/>
            <person name="Bellgard S.E."/>
            <person name="Bellgard M.I."/>
        </authorList>
    </citation>
    <scope>NUCLEOTIDE SEQUENCE</scope>
    <source>
        <tissue evidence="7">Shoot tissue taken approximately 20 cm above the soil surface</tissue>
    </source>
</reference>
<name>A0A0A9CIX3_ARUDO</name>
<evidence type="ECO:0000256" key="5">
    <source>
        <dbReference type="ARBA" id="ARBA00023242"/>
    </source>
</evidence>
<keyword evidence="4" id="KW-0804">Transcription</keyword>